<proteinExistence type="predicted"/>
<evidence type="ECO:0000256" key="1">
    <source>
        <dbReference type="SAM" id="Phobius"/>
    </source>
</evidence>
<sequence>MSACGVESPDRCSHEAHMMLTNAYMMSMVFLLLLCFIGLYAHDSRNFKNTSLHLQVIQRTSDCFGAGTNCDVSLAFGYTDGRLRYMITTSAQKGSRYYVPDGEFRPVEQACADLATTSSRFDSDAYDRCFNVNVIFYRTYTWWGNVAADWKPGSTRVSLHFTFQNGTAEHRHFQFEPNYSCEADWVEGGGRHYLCQGKERRLESKYLAGSNTLKVGDNFSCSMP</sequence>
<reference evidence="3" key="1">
    <citation type="submission" date="2016-11" db="UniProtKB">
        <authorList>
            <consortium name="WormBaseParasite"/>
        </authorList>
    </citation>
    <scope>IDENTIFICATION</scope>
</reference>
<evidence type="ECO:0000313" key="3">
    <source>
        <dbReference type="WBParaSite" id="L893_g27946.t1"/>
    </source>
</evidence>
<dbReference type="Proteomes" id="UP000095287">
    <property type="component" value="Unplaced"/>
</dbReference>
<organism evidence="2 3">
    <name type="scientific">Steinernema glaseri</name>
    <dbReference type="NCBI Taxonomy" id="37863"/>
    <lineage>
        <taxon>Eukaryota</taxon>
        <taxon>Metazoa</taxon>
        <taxon>Ecdysozoa</taxon>
        <taxon>Nematoda</taxon>
        <taxon>Chromadorea</taxon>
        <taxon>Rhabditida</taxon>
        <taxon>Tylenchina</taxon>
        <taxon>Panagrolaimomorpha</taxon>
        <taxon>Strongyloidoidea</taxon>
        <taxon>Steinernematidae</taxon>
        <taxon>Steinernema</taxon>
    </lineage>
</organism>
<evidence type="ECO:0000313" key="2">
    <source>
        <dbReference type="Proteomes" id="UP000095287"/>
    </source>
</evidence>
<keyword evidence="2" id="KW-1185">Reference proteome</keyword>
<dbReference type="AlphaFoldDB" id="A0A1I7ZMH7"/>
<keyword evidence="1" id="KW-0472">Membrane</keyword>
<feature type="transmembrane region" description="Helical" evidence="1">
    <location>
        <begin position="23"/>
        <end position="41"/>
    </location>
</feature>
<name>A0A1I7ZMH7_9BILA</name>
<keyword evidence="1" id="KW-1133">Transmembrane helix</keyword>
<protein>
    <submittedName>
        <fullName evidence="3">C-type lectin domain-containing protein</fullName>
    </submittedName>
</protein>
<keyword evidence="1" id="KW-0812">Transmembrane</keyword>
<accession>A0A1I7ZMH7</accession>
<dbReference type="WBParaSite" id="L893_g27946.t1">
    <property type="protein sequence ID" value="L893_g27946.t1"/>
    <property type="gene ID" value="L893_g27946"/>
</dbReference>